<dbReference type="Proteomes" id="UP000606786">
    <property type="component" value="Unassembled WGS sequence"/>
</dbReference>
<dbReference type="EMBL" id="CAJHJT010000034">
    <property type="protein sequence ID" value="CAD7004656.1"/>
    <property type="molecule type" value="Genomic_DNA"/>
</dbReference>
<gene>
    <name evidence="1" type="ORF">CCAP1982_LOCUS13051</name>
</gene>
<feature type="non-terminal residue" evidence="1">
    <location>
        <position position="54"/>
    </location>
</feature>
<reference evidence="1" key="1">
    <citation type="submission" date="2020-11" db="EMBL/GenBank/DDBJ databases">
        <authorList>
            <person name="Whitehead M."/>
        </authorList>
    </citation>
    <scope>NUCLEOTIDE SEQUENCE</scope>
    <source>
        <strain evidence="1">EGII</strain>
    </source>
</reference>
<proteinExistence type="predicted"/>
<comment type="caution">
    <text evidence="1">The sequence shown here is derived from an EMBL/GenBank/DDBJ whole genome shotgun (WGS) entry which is preliminary data.</text>
</comment>
<name>A0A811V477_CERCA</name>
<sequence>IAAASAADSGKIQVFAQHSSAQHTFRQRSAVTVLLATCGFMLQQQRQQKVGKQS</sequence>
<accession>A0A811V477</accession>
<evidence type="ECO:0000313" key="2">
    <source>
        <dbReference type="Proteomes" id="UP000606786"/>
    </source>
</evidence>
<evidence type="ECO:0000313" key="1">
    <source>
        <dbReference type="EMBL" id="CAD7004656.1"/>
    </source>
</evidence>
<organism evidence="1 2">
    <name type="scientific">Ceratitis capitata</name>
    <name type="common">Mediterranean fruit fly</name>
    <name type="synonym">Tephritis capitata</name>
    <dbReference type="NCBI Taxonomy" id="7213"/>
    <lineage>
        <taxon>Eukaryota</taxon>
        <taxon>Metazoa</taxon>
        <taxon>Ecdysozoa</taxon>
        <taxon>Arthropoda</taxon>
        <taxon>Hexapoda</taxon>
        <taxon>Insecta</taxon>
        <taxon>Pterygota</taxon>
        <taxon>Neoptera</taxon>
        <taxon>Endopterygota</taxon>
        <taxon>Diptera</taxon>
        <taxon>Brachycera</taxon>
        <taxon>Muscomorpha</taxon>
        <taxon>Tephritoidea</taxon>
        <taxon>Tephritidae</taxon>
        <taxon>Ceratitis</taxon>
        <taxon>Ceratitis</taxon>
    </lineage>
</organism>
<protein>
    <submittedName>
        <fullName evidence="1">(Mediterranean fruit fly) hypothetical protein</fullName>
    </submittedName>
</protein>
<feature type="non-terminal residue" evidence="1">
    <location>
        <position position="1"/>
    </location>
</feature>
<dbReference type="AlphaFoldDB" id="A0A811V477"/>
<keyword evidence="2" id="KW-1185">Reference proteome</keyword>